<name>F8LD78_9BACT</name>
<reference evidence="1" key="1">
    <citation type="submission" date="2011-05" db="EMBL/GenBank/DDBJ databases">
        <title>Unity in variety -- the pan-genome of the Chlamydiae.</title>
        <authorList>
            <person name="Collingro A."/>
            <person name="Tischler P."/>
            <person name="Weinmaier T."/>
            <person name="Penz T."/>
            <person name="Heinz E."/>
            <person name="Brunham R.C."/>
            <person name="Read T.D."/>
            <person name="Bavoil P.M."/>
            <person name="Sachse K."/>
            <person name="Kahane S."/>
            <person name="Friedman M.G."/>
            <person name="Rattei T."/>
            <person name="Myers G.S.A."/>
            <person name="Horn M."/>
        </authorList>
    </citation>
    <scope>NUCLEOTIDE SEQUENCE</scope>
    <source>
        <strain evidence="1">2032/99</strain>
    </source>
</reference>
<dbReference type="EMBL" id="FR872653">
    <property type="protein sequence ID" value="CCB91354.1"/>
    <property type="molecule type" value="Genomic_DNA"/>
</dbReference>
<organism evidence="1">
    <name type="scientific">Waddlia chondrophila 2032/99</name>
    <dbReference type="NCBI Taxonomy" id="765953"/>
    <lineage>
        <taxon>Bacteria</taxon>
        <taxon>Pseudomonadati</taxon>
        <taxon>Chlamydiota</taxon>
        <taxon>Chlamydiia</taxon>
        <taxon>Parachlamydiales</taxon>
        <taxon>Waddliaceae</taxon>
        <taxon>Waddlia</taxon>
    </lineage>
</organism>
<accession>F8LD78</accession>
<sequence>MMIPISSSCISYAFKEGFRLSLFNEKETLVKQTVLRCLKNSNIEPRKNRKRKRTYYAYSSNITISRSSEYPHKPGIRPSDSEFKQWRNVVIDHAYRRMQIFYYQLLFYFQEHCSVMQEKTLSQHGKSSCCCCSAAHSAILPNLKDEKRLMSQKLHLYHTMNSTIEMPAIVNAVDCVIENQIRSTALDLIHLTSLNNLHPYAALTLFAEKLAEFFALGKKETELRLSLLDKIEHLEEKIHCLETKEPAVPVDWMRNYARLVYDLQKCRKAFLENKNYTLPISLEKYDLSRRNIFSCICGSCQNEEKLLNSIKTHQQLKKYLSKREGFPSPLDKKLSKKKKVVRKFIASMHPVDLWLIPEKKALLLYQKVSRLLPLIKPISKTAISDARTQLNDSKRILELQEKGSVCPPFKYLSGHQTDGRRLAYTIEQLLEQKKMLQTSD</sequence>
<protein>
    <submittedName>
        <fullName evidence="1">Uncharacterized protein</fullName>
    </submittedName>
</protein>
<proteinExistence type="predicted"/>
<gene>
    <name evidence="1" type="ORF">WCH_AD00960</name>
</gene>
<evidence type="ECO:0000313" key="1">
    <source>
        <dbReference type="EMBL" id="CCB91354.1"/>
    </source>
</evidence>
<dbReference type="AlphaFoldDB" id="F8LD78"/>